<organism evidence="2 3">
    <name type="scientific">Bodo saltans</name>
    <name type="common">Flagellated protozoan</name>
    <dbReference type="NCBI Taxonomy" id="75058"/>
    <lineage>
        <taxon>Eukaryota</taxon>
        <taxon>Discoba</taxon>
        <taxon>Euglenozoa</taxon>
        <taxon>Kinetoplastea</taxon>
        <taxon>Metakinetoplastina</taxon>
        <taxon>Eubodonida</taxon>
        <taxon>Bodonidae</taxon>
        <taxon>Bodo</taxon>
    </lineage>
</organism>
<proteinExistence type="predicted"/>
<keyword evidence="3" id="KW-1185">Reference proteome</keyword>
<evidence type="ECO:0000256" key="1">
    <source>
        <dbReference type="SAM" id="MobiDB-lite"/>
    </source>
</evidence>
<dbReference type="Proteomes" id="UP000051952">
    <property type="component" value="Unassembled WGS sequence"/>
</dbReference>
<sequence length="259" mass="28272">MNINKAHHPTSQSEEEESPAPLRHVAAPPLPPTVNTTTSVRGRVAIAFPADFDTIQATECLERALHPTTTTTTTSSDHGTTASFDVQLDHVTKATLSVDFIATTTTTTASDLTKAHRDEVASRLAAHQESLKQSLANCIVWLGERHNTANFLISRRPTTAVVAASSASSASSTTSISKDVFAFLCRANVFDTIDNALTQTANQLHLASHDEKKIDVYDDHHLRQEFFQKFHSELLLAANASPSCCKECSNLRAQRQEQH</sequence>
<reference evidence="3" key="1">
    <citation type="submission" date="2015-09" db="EMBL/GenBank/DDBJ databases">
        <authorList>
            <consortium name="Pathogen Informatics"/>
        </authorList>
    </citation>
    <scope>NUCLEOTIDE SEQUENCE [LARGE SCALE GENOMIC DNA]</scope>
    <source>
        <strain evidence="3">Lake Konstanz</strain>
    </source>
</reference>
<protein>
    <submittedName>
        <fullName evidence="2">Uncharacterized protein</fullName>
    </submittedName>
</protein>
<name>A0A0S4KN04_BODSA</name>
<evidence type="ECO:0000313" key="2">
    <source>
        <dbReference type="EMBL" id="CUI14896.1"/>
    </source>
</evidence>
<dbReference type="AlphaFoldDB" id="A0A0S4KN04"/>
<dbReference type="EMBL" id="CYKH01001690">
    <property type="protein sequence ID" value="CUI14896.1"/>
    <property type="molecule type" value="Genomic_DNA"/>
</dbReference>
<feature type="non-terminal residue" evidence="2">
    <location>
        <position position="259"/>
    </location>
</feature>
<accession>A0A0S4KN04</accession>
<evidence type="ECO:0000313" key="3">
    <source>
        <dbReference type="Proteomes" id="UP000051952"/>
    </source>
</evidence>
<gene>
    <name evidence="2" type="ORF">BSAL_18470</name>
</gene>
<dbReference type="VEuPathDB" id="TriTrypDB:BSAL_18470"/>
<feature type="region of interest" description="Disordered" evidence="1">
    <location>
        <begin position="1"/>
        <end position="37"/>
    </location>
</feature>